<dbReference type="SUPFAM" id="SSF48208">
    <property type="entry name" value="Six-hairpin glycosidases"/>
    <property type="match status" value="1"/>
</dbReference>
<gene>
    <name evidence="4" type="ORF">KV396_10075</name>
</gene>
<dbReference type="Pfam" id="PF14498">
    <property type="entry name" value="Glyco_hyd_65N_2"/>
    <property type="match status" value="1"/>
</dbReference>
<dbReference type="Proteomes" id="UP000831963">
    <property type="component" value="Chromosome"/>
</dbReference>
<accession>A0ABY4IQA9</accession>
<dbReference type="RefSeq" id="WP_247955636.1">
    <property type="nucleotide sequence ID" value="NZ_CP078077.1"/>
</dbReference>
<dbReference type="Pfam" id="PF22124">
    <property type="entry name" value="Glyco_hydro_95_cat"/>
    <property type="match status" value="1"/>
</dbReference>
<dbReference type="InterPro" id="IPR012341">
    <property type="entry name" value="6hp_glycosidase-like_sf"/>
</dbReference>
<proteinExistence type="predicted"/>
<dbReference type="InterPro" id="IPR049053">
    <property type="entry name" value="AFCA-like_C"/>
</dbReference>
<dbReference type="PANTHER" id="PTHR31084:SF0">
    <property type="entry name" value="ALPHA-L-FUCOSIDASE 2"/>
    <property type="match status" value="1"/>
</dbReference>
<protein>
    <submittedName>
        <fullName evidence="4">Glycoside hydrolase family 95 protein</fullName>
    </submittedName>
</protein>
<keyword evidence="5" id="KW-1185">Reference proteome</keyword>
<evidence type="ECO:0000259" key="2">
    <source>
        <dbReference type="Pfam" id="PF21307"/>
    </source>
</evidence>
<dbReference type="PANTHER" id="PTHR31084">
    <property type="entry name" value="ALPHA-L-FUCOSIDASE 2"/>
    <property type="match status" value="1"/>
</dbReference>
<dbReference type="Gene3D" id="1.50.10.10">
    <property type="match status" value="1"/>
</dbReference>
<dbReference type="EMBL" id="CP078077">
    <property type="protein sequence ID" value="UPL14804.1"/>
    <property type="molecule type" value="Genomic_DNA"/>
</dbReference>
<dbReference type="PIRSF" id="PIRSF007663">
    <property type="entry name" value="UCP007663"/>
    <property type="match status" value="1"/>
</dbReference>
<sequence>MSLSAAENPSSAAGNLRLSWAAPATRWEEAAPLGNGRIGAMAFGGADARYALNDSTLWSGTPDGPARALSDVIAAGAGPARLAEVRAALDADDVRRAEDLLMAFEGPYSQEYLPLGDLHVRIKDAEPDDPARILDLDDAVLLETLRIPGGTLRRRSWVSAPAQVLVIEIEADAEFTASVALTTPLHTDGLVVRDGGMTLGVVAPIDGAPLHEGPLQTPLRYADDEGYDAFAAASVAWRTDGRVEVTADGVAVHGARRLLIFLSSSSRAASWWAGASEEEWRNVSRETIRNRAAEQADAAARREASTLFDEHVADRRRLTRARFAIGGRREGTWDVERDLLRGDDLALKTTVIAEFGAYLLASCSRAGSPAANLQGIWNAELRPAWSSNYTININTEMNYWAAPVLGLDDSFEPLLALVEKLAENGADVARELYGARGWVAHHNSDVWGWALPVGDGHGAPSWAIWMMGGVWLTHNLWDAYEFGGDRDLLRARIWPVLRGAVEFTLDWLVPDADGRLRTSPSTSPENSFFASDGEGTAIGLTSASDLLLVQGLLERALQAIDALDLDDPTLAAEITSALGALAPVGIRADGRISEWSADVVEVEPLHRHLTPALGMYPLEVTTRERTPELFDAGIRLLDARGPGAMGWSWAWKIALRARIGDGETAASLLDEALTPFDGDATRHGPVDGSEWGGLLPNLFSTHPPFQIDANLGFPAAIAEMFVQSHGGVVRLLPALPVAWTTGEVQGIGVRTGLVADVAWSEGHLTEAILHNRLAEDRTVDVEHDGHRVTLTVPAGGTLSVPVGAVSVIGASDAR</sequence>
<feature type="domain" description="Alpha fucosidase A-like C-terminal" evidence="2">
    <location>
        <begin position="723"/>
        <end position="783"/>
    </location>
</feature>
<evidence type="ECO:0000259" key="1">
    <source>
        <dbReference type="Pfam" id="PF14498"/>
    </source>
</evidence>
<keyword evidence="4" id="KW-0378">Hydrolase</keyword>
<dbReference type="InterPro" id="IPR054363">
    <property type="entry name" value="GH95_cat"/>
</dbReference>
<dbReference type="InterPro" id="IPR016518">
    <property type="entry name" value="Alpha-L-fucosidase"/>
</dbReference>
<dbReference type="InterPro" id="IPR027414">
    <property type="entry name" value="GH95_N_dom"/>
</dbReference>
<name>A0ABY4IQA9_9MICO</name>
<dbReference type="GO" id="GO:0016787">
    <property type="term" value="F:hydrolase activity"/>
    <property type="evidence" value="ECO:0007669"/>
    <property type="project" value="UniProtKB-KW"/>
</dbReference>
<evidence type="ECO:0000313" key="5">
    <source>
        <dbReference type="Proteomes" id="UP000831963"/>
    </source>
</evidence>
<reference evidence="4 5" key="1">
    <citation type="submission" date="2021-06" db="EMBL/GenBank/DDBJ databases">
        <title>Genome-based taxonomic framework of Microbacterium strains isolated from marine environment, the description of four new species and reclassification of four preexisting species.</title>
        <authorList>
            <person name="Lee S.D."/>
            <person name="Kim S.-M."/>
            <person name="Byeon Y.-S."/>
            <person name="Yang H.L."/>
            <person name="Kim I.S."/>
        </authorList>
    </citation>
    <scope>NUCLEOTIDE SEQUENCE [LARGE SCALE GENOMIC DNA]</scope>
    <source>
        <strain evidence="4 5">SSW1-36</strain>
    </source>
</reference>
<feature type="domain" description="Glycosyl hydrolase family 95 N-terminal" evidence="1">
    <location>
        <begin position="19"/>
        <end position="266"/>
    </location>
</feature>
<evidence type="ECO:0000313" key="4">
    <source>
        <dbReference type="EMBL" id="UPL14804.1"/>
    </source>
</evidence>
<dbReference type="Pfam" id="PF21307">
    <property type="entry name" value="Glyco_hydro_95_C"/>
    <property type="match status" value="1"/>
</dbReference>
<feature type="domain" description="Glycosyl hydrolase family 95 catalytic" evidence="3">
    <location>
        <begin position="305"/>
        <end position="720"/>
    </location>
</feature>
<organism evidence="4 5">
    <name type="scientific">Microbacterium galbinum</name>
    <dbReference type="NCBI Taxonomy" id="2851646"/>
    <lineage>
        <taxon>Bacteria</taxon>
        <taxon>Bacillati</taxon>
        <taxon>Actinomycetota</taxon>
        <taxon>Actinomycetes</taxon>
        <taxon>Micrococcales</taxon>
        <taxon>Microbacteriaceae</taxon>
        <taxon>Microbacterium</taxon>
    </lineage>
</organism>
<dbReference type="InterPro" id="IPR008928">
    <property type="entry name" value="6-hairpin_glycosidase_sf"/>
</dbReference>
<evidence type="ECO:0000259" key="3">
    <source>
        <dbReference type="Pfam" id="PF22124"/>
    </source>
</evidence>